<dbReference type="Proteomes" id="UP000467305">
    <property type="component" value="Unassembled WGS sequence"/>
</dbReference>
<evidence type="ECO:0000313" key="2">
    <source>
        <dbReference type="Proteomes" id="UP000467305"/>
    </source>
</evidence>
<keyword evidence="2" id="KW-1185">Reference proteome</keyword>
<dbReference type="AlphaFoldDB" id="A0A7J5A8I8"/>
<evidence type="ECO:0008006" key="3">
    <source>
        <dbReference type="Google" id="ProtNLM"/>
    </source>
</evidence>
<dbReference type="SUPFAM" id="SSF74653">
    <property type="entry name" value="TolA/TonB C-terminal domain"/>
    <property type="match status" value="1"/>
</dbReference>
<organism evidence="1 2">
    <name type="scientific">Tenacibaculum aiptasiae</name>
    <dbReference type="NCBI Taxonomy" id="426481"/>
    <lineage>
        <taxon>Bacteria</taxon>
        <taxon>Pseudomonadati</taxon>
        <taxon>Bacteroidota</taxon>
        <taxon>Flavobacteriia</taxon>
        <taxon>Flavobacteriales</taxon>
        <taxon>Flavobacteriaceae</taxon>
        <taxon>Tenacibaculum</taxon>
    </lineage>
</organism>
<comment type="caution">
    <text evidence="1">The sequence shown here is derived from an EMBL/GenBank/DDBJ whole genome shotgun (WGS) entry which is preliminary data.</text>
</comment>
<dbReference type="RefSeq" id="WP_150900956.1">
    <property type="nucleotide sequence ID" value="NZ_WAAU01000030.1"/>
</dbReference>
<evidence type="ECO:0000313" key="1">
    <source>
        <dbReference type="EMBL" id="KAB1153835.1"/>
    </source>
</evidence>
<accession>A0A7J5A8I8</accession>
<sequence length="269" mass="30371">MKVKILIVGVLSILGSLIIVGFANKNSSNDNNPIEVKGVKRTTNKLSCFSSDRFNKFFEVAPNYLVRGASNRTITKDKLSKAKTLKDIVEDYPSNRIENYITVETYRITKDEAIKEVGDNINLNSKQQELFNNIHIGDDILIRIVYKDKESLGTNNIKKETNITMTVVPEVSASFREGNEQLVEYLKKNSTVEILNWNFNPMQNAIALFTVNEMGEVENIKVTKTTGIISVDKAIIKMLYKMPKWNPARNSKGKLVSQQFELIIGEVGC</sequence>
<dbReference type="EMBL" id="WAAU01000030">
    <property type="protein sequence ID" value="KAB1153835.1"/>
    <property type="molecule type" value="Genomic_DNA"/>
</dbReference>
<dbReference type="Gene3D" id="3.30.1150.10">
    <property type="match status" value="1"/>
</dbReference>
<dbReference type="OrthoDB" id="1436672at2"/>
<gene>
    <name evidence="1" type="ORF">F7018_15195</name>
</gene>
<proteinExistence type="predicted"/>
<name>A0A7J5A8I8_9FLAO</name>
<protein>
    <recommendedName>
        <fullName evidence="3">TonB C-terminal domain-containing protein</fullName>
    </recommendedName>
</protein>
<reference evidence="1 2" key="1">
    <citation type="submission" date="2019-09" db="EMBL/GenBank/DDBJ databases">
        <authorList>
            <person name="Cao W.R."/>
        </authorList>
    </citation>
    <scope>NUCLEOTIDE SEQUENCE [LARGE SCALE GENOMIC DNA]</scope>
    <source>
        <strain evidence="2">a4</strain>
    </source>
</reference>